<dbReference type="InterPro" id="IPR051010">
    <property type="entry name" value="BCAA_transport"/>
</dbReference>
<dbReference type="EMBL" id="QMIE01000012">
    <property type="protein sequence ID" value="TVM16259.1"/>
    <property type="molecule type" value="Genomic_DNA"/>
</dbReference>
<feature type="domain" description="Leucine-binding protein" evidence="3">
    <location>
        <begin position="76"/>
        <end position="388"/>
    </location>
</feature>
<comment type="caution">
    <text evidence="4">The sequence shown here is derived from an EMBL/GenBank/DDBJ whole genome shotgun (WGS) entry which is preliminary data.</text>
</comment>
<dbReference type="InterPro" id="IPR028082">
    <property type="entry name" value="Peripla_BP_I"/>
</dbReference>
<organism evidence="4 5">
    <name type="scientific">Oceanidesulfovibrio indonesiensis</name>
    <dbReference type="NCBI Taxonomy" id="54767"/>
    <lineage>
        <taxon>Bacteria</taxon>
        <taxon>Pseudomonadati</taxon>
        <taxon>Thermodesulfobacteriota</taxon>
        <taxon>Desulfovibrionia</taxon>
        <taxon>Desulfovibrionales</taxon>
        <taxon>Desulfovibrionaceae</taxon>
        <taxon>Oceanidesulfovibrio</taxon>
    </lineage>
</organism>
<evidence type="ECO:0000313" key="5">
    <source>
        <dbReference type="Proteomes" id="UP000448292"/>
    </source>
</evidence>
<dbReference type="PANTHER" id="PTHR30483:SF6">
    <property type="entry name" value="PERIPLASMIC BINDING PROTEIN OF ABC TRANSPORTER FOR NATURAL AMINO ACIDS"/>
    <property type="match status" value="1"/>
</dbReference>
<sequence length="415" mass="44995">MTDMLFNLDVFFLRKHDIGQNGMRNYRENSLLWPTCGIKRTLSMLVLAVCMVLGARLLVHAQEVQAQEPDTSPVLLAGLWAKSGRAAASMKTMIEGAECGVRFVNEHGGVRGRPLQLIVYDSESTSDGAADAALKAIEDNAAVLIGAGWSSFTLPAARIAQAHGVPFVTSMATSPDVTLVGDYIFRICFSDAQQGRVLAAFARSELGAKRAALLRDSESDYSRHLSRSFARTFEEMGGEVVLEETYRYSNSQYETLAEAAKKADPDILFVPGHDESAVILKSAEALGVDAVFLGGDGWDVPSFREKGGASISNGYYSTHWEPELDSPLHKTFLEYCGMAEVASALPFDAVLLAADAIERAGAVEHDAIRKALAATKGFRGVTGDMDMTPWGDAFKPVVLKRIVNGEQSFVRLYIP</sequence>
<reference evidence="4 5" key="1">
    <citation type="submission" date="2018-06" db="EMBL/GenBank/DDBJ databases">
        <title>Complete genome of Desulfovibrio indonesiensis P37SLT.</title>
        <authorList>
            <person name="Crispim J.S."/>
            <person name="Vidigal P.M.P."/>
            <person name="Silva L.C.F."/>
            <person name="Laguardia C.N."/>
            <person name="Araujo L.C."/>
            <person name="Dias R.S."/>
            <person name="Sousa M.P."/>
            <person name="Paula S.O."/>
            <person name="Silva C."/>
        </authorList>
    </citation>
    <scope>NUCLEOTIDE SEQUENCE [LARGE SCALE GENOMIC DNA]</scope>
    <source>
        <strain evidence="4 5">P37SLT</strain>
    </source>
</reference>
<evidence type="ECO:0000256" key="1">
    <source>
        <dbReference type="ARBA" id="ARBA00010062"/>
    </source>
</evidence>
<proteinExistence type="inferred from homology"/>
<accession>A0A7M3MCQ9</accession>
<protein>
    <recommendedName>
        <fullName evidence="3">Leucine-binding protein domain-containing protein</fullName>
    </recommendedName>
</protein>
<gene>
    <name evidence="4" type="ORF">DPQ33_13140</name>
</gene>
<dbReference type="AlphaFoldDB" id="A0A7M3MCQ9"/>
<dbReference type="Pfam" id="PF13458">
    <property type="entry name" value="Peripla_BP_6"/>
    <property type="match status" value="1"/>
</dbReference>
<dbReference type="Gene3D" id="3.40.50.2300">
    <property type="match status" value="2"/>
</dbReference>
<evidence type="ECO:0000313" key="4">
    <source>
        <dbReference type="EMBL" id="TVM16259.1"/>
    </source>
</evidence>
<evidence type="ECO:0000259" key="3">
    <source>
        <dbReference type="Pfam" id="PF13458"/>
    </source>
</evidence>
<evidence type="ECO:0000256" key="2">
    <source>
        <dbReference type="ARBA" id="ARBA00022729"/>
    </source>
</evidence>
<comment type="similarity">
    <text evidence="1">Belongs to the leucine-binding protein family.</text>
</comment>
<keyword evidence="2" id="KW-0732">Signal</keyword>
<dbReference type="SUPFAM" id="SSF53822">
    <property type="entry name" value="Periplasmic binding protein-like I"/>
    <property type="match status" value="1"/>
</dbReference>
<dbReference type="OrthoDB" id="9772589at2"/>
<dbReference type="CDD" id="cd06347">
    <property type="entry name" value="PBP1_ABC_LivK_ligand_binding-like"/>
    <property type="match status" value="1"/>
</dbReference>
<dbReference type="Proteomes" id="UP000448292">
    <property type="component" value="Unassembled WGS sequence"/>
</dbReference>
<name>A0A7M3MCQ9_9BACT</name>
<dbReference type="PANTHER" id="PTHR30483">
    <property type="entry name" value="LEUCINE-SPECIFIC-BINDING PROTEIN"/>
    <property type="match status" value="1"/>
</dbReference>
<keyword evidence="5" id="KW-1185">Reference proteome</keyword>
<dbReference type="InterPro" id="IPR028081">
    <property type="entry name" value="Leu-bd"/>
</dbReference>